<evidence type="ECO:0000313" key="2">
    <source>
        <dbReference type="Proteomes" id="UP000269493"/>
    </source>
</evidence>
<dbReference type="EMBL" id="RBXN01000011">
    <property type="protein sequence ID" value="RKT49419.1"/>
    <property type="molecule type" value="Genomic_DNA"/>
</dbReference>
<proteinExistence type="predicted"/>
<dbReference type="PROSITE" id="PS51257">
    <property type="entry name" value="PROKAR_LIPOPROTEIN"/>
    <property type="match status" value="1"/>
</dbReference>
<dbReference type="RefSeq" id="WP_022600919.1">
    <property type="nucleotide sequence ID" value="NZ_KI440790.1"/>
</dbReference>
<name>A0A495VJ72_9BACT</name>
<sequence>MNILKFLFAVSLFVIVSCSSDDDKDITEQQQIGETNGYQYVDLGLSVKWATCNVGATSPYDTGNLYAWGEVSPKEEYLSTNYKYWTNQRNITKYCTDSDFGTVDGLKSLVLEDDVVRIEMGGGWRMPTNTEIRELILQCDTKRDTLNNVPGVLLTGPNGNSMFVPGKTRWQKPSSIHTPATEDYTGAFWSVNLCTLYEQKQTNAYAFIFNTNVIGGGVVCETFTTQERYVGLACRGVIE</sequence>
<dbReference type="OrthoDB" id="1048052at2"/>
<evidence type="ECO:0000313" key="1">
    <source>
        <dbReference type="EMBL" id="RKT49419.1"/>
    </source>
</evidence>
<protein>
    <recommendedName>
        <fullName evidence="3">Major paralogous domain-containing protein</fullName>
    </recommendedName>
</protein>
<dbReference type="Proteomes" id="UP000269493">
    <property type="component" value="Unassembled WGS sequence"/>
</dbReference>
<accession>A0A495VJ72</accession>
<keyword evidence="2" id="KW-1185">Reference proteome</keyword>
<comment type="caution">
    <text evidence="1">The sequence shown here is derived from an EMBL/GenBank/DDBJ whole genome shotgun (WGS) entry which is preliminary data.</text>
</comment>
<gene>
    <name evidence="1" type="ORF">BC742_2617</name>
</gene>
<evidence type="ECO:0008006" key="3">
    <source>
        <dbReference type="Google" id="ProtNLM"/>
    </source>
</evidence>
<dbReference type="AlphaFoldDB" id="A0A495VJ72"/>
<organism evidence="1 2">
    <name type="scientific">Coprobacter fastidiosus NSB1 = JCM 33896</name>
    <dbReference type="NCBI Taxonomy" id="1349822"/>
    <lineage>
        <taxon>Bacteria</taxon>
        <taxon>Pseudomonadati</taxon>
        <taxon>Bacteroidota</taxon>
        <taxon>Bacteroidia</taxon>
        <taxon>Bacteroidales</taxon>
        <taxon>Barnesiellaceae</taxon>
        <taxon>Coprobacter</taxon>
    </lineage>
</organism>
<dbReference type="GeneID" id="92927973"/>
<reference evidence="1 2" key="1">
    <citation type="submission" date="2018-10" db="EMBL/GenBank/DDBJ databases">
        <title>Genomic Encyclopedia of Archaeal and Bacterial Type Strains, Phase II (KMG-II): from individual species to whole genera.</title>
        <authorList>
            <person name="Goeker M."/>
        </authorList>
    </citation>
    <scope>NUCLEOTIDE SEQUENCE [LARGE SCALE GENOMIC DNA]</scope>
    <source>
        <strain evidence="1 2">NSB1</strain>
    </source>
</reference>